<dbReference type="Proteomes" id="UP000399805">
    <property type="component" value="Unassembled WGS sequence"/>
</dbReference>
<dbReference type="EMBL" id="CABVGP010000003">
    <property type="protein sequence ID" value="VVJ22735.1"/>
    <property type="molecule type" value="Genomic_DNA"/>
</dbReference>
<organism evidence="1 2">
    <name type="scientific">Amycolatopsis camponoti</name>
    <dbReference type="NCBI Taxonomy" id="2606593"/>
    <lineage>
        <taxon>Bacteria</taxon>
        <taxon>Bacillati</taxon>
        <taxon>Actinomycetota</taxon>
        <taxon>Actinomycetes</taxon>
        <taxon>Pseudonocardiales</taxon>
        <taxon>Pseudonocardiaceae</taxon>
        <taxon>Amycolatopsis</taxon>
    </lineage>
</organism>
<sequence length="48" mass="5021">MAGTSPSASTARPARAPDGYLWVDIAGHEAVTDTAGRRITIWLPGVAR</sequence>
<gene>
    <name evidence="1" type="ORF">AA23TX_07652</name>
</gene>
<evidence type="ECO:0000313" key="2">
    <source>
        <dbReference type="Proteomes" id="UP000399805"/>
    </source>
</evidence>
<keyword evidence="2" id="KW-1185">Reference proteome</keyword>
<name>A0A6I8LZI8_9PSEU</name>
<evidence type="ECO:0000313" key="1">
    <source>
        <dbReference type="EMBL" id="VVJ22735.1"/>
    </source>
</evidence>
<protein>
    <submittedName>
        <fullName evidence="1">Uncharacterized protein</fullName>
    </submittedName>
</protein>
<dbReference type="AlphaFoldDB" id="A0A6I8LZI8"/>
<reference evidence="1 2" key="1">
    <citation type="submission" date="2019-09" db="EMBL/GenBank/DDBJ databases">
        <authorList>
            <person name="Leyn A S."/>
        </authorList>
    </citation>
    <scope>NUCLEOTIDE SEQUENCE [LARGE SCALE GENOMIC DNA]</scope>
    <source>
        <strain evidence="1">AA231_1</strain>
    </source>
</reference>
<proteinExistence type="predicted"/>
<accession>A0A6I8LZI8</accession>